<evidence type="ECO:0000313" key="2">
    <source>
        <dbReference type="EMBL" id="RTH37949.1"/>
    </source>
</evidence>
<proteinExistence type="predicted"/>
<reference evidence="2 3" key="1">
    <citation type="journal article" date="2019" name="Extremophiles">
        <title>Biogeography of thermophiles and predominance of Thermus scotoductus in domestic water heaters.</title>
        <authorList>
            <person name="Wilpiszeski R.L."/>
            <person name="Zhang Z."/>
            <person name="House C.H."/>
        </authorList>
    </citation>
    <scope>NUCLEOTIDE SEQUENCE [LARGE SCALE GENOMIC DNA]</scope>
    <source>
        <strain evidence="2 3">24_S24</strain>
    </source>
</reference>
<protein>
    <recommendedName>
        <fullName evidence="1">Polymerase nucleotidyl transferase domain-containing protein</fullName>
    </recommendedName>
</protein>
<dbReference type="InterPro" id="IPR002934">
    <property type="entry name" value="Polymerase_NTP_transf_dom"/>
</dbReference>
<feature type="domain" description="Polymerase nucleotidyl transferase" evidence="1">
    <location>
        <begin position="33"/>
        <end position="118"/>
    </location>
</feature>
<accession>A0A430SFJ8</accession>
<gene>
    <name evidence="2" type="ORF">CSW37_05515</name>
</gene>
<dbReference type="EMBL" id="PELZ01000144">
    <property type="protein sequence ID" value="RTH37949.1"/>
    <property type="molecule type" value="Genomic_DNA"/>
</dbReference>
<comment type="caution">
    <text evidence="2">The sequence shown here is derived from an EMBL/GenBank/DDBJ whole genome shotgun (WGS) entry which is preliminary data.</text>
</comment>
<sequence>MGNQHHRVDHTSQLESWLGYTADVEVLAPYLEEAVRRLRKALDLEAVYLFGSHARGTADARSDLDLLVVARTHLPPLKRIGLVLELLKDAPWPVEALVLTPEELVERQELPFLRGILKEAVRLFERGKKAP</sequence>
<dbReference type="AlphaFoldDB" id="A0A430SFJ8"/>
<dbReference type="GO" id="GO:0016779">
    <property type="term" value="F:nucleotidyltransferase activity"/>
    <property type="evidence" value="ECO:0007669"/>
    <property type="project" value="InterPro"/>
</dbReference>
<dbReference type="Proteomes" id="UP000288051">
    <property type="component" value="Unassembled WGS sequence"/>
</dbReference>
<dbReference type="CDD" id="cd05403">
    <property type="entry name" value="NT_KNTase_like"/>
    <property type="match status" value="1"/>
</dbReference>
<dbReference type="Pfam" id="PF01909">
    <property type="entry name" value="NTP_transf_2"/>
    <property type="match status" value="1"/>
</dbReference>
<evidence type="ECO:0000313" key="3">
    <source>
        <dbReference type="Proteomes" id="UP000288051"/>
    </source>
</evidence>
<dbReference type="PANTHER" id="PTHR43449">
    <property type="entry name" value="NUCLEOTIDYLTRANSFERASE"/>
    <property type="match status" value="1"/>
</dbReference>
<name>A0A430SFJ8_THESC</name>
<evidence type="ECO:0000259" key="1">
    <source>
        <dbReference type="Pfam" id="PF01909"/>
    </source>
</evidence>
<dbReference type="PANTHER" id="PTHR43449:SF3">
    <property type="entry name" value="POLYMERASE NUCLEOTIDYL TRANSFERASE DOMAIN-CONTAINING PROTEIN"/>
    <property type="match status" value="1"/>
</dbReference>
<organism evidence="2 3">
    <name type="scientific">Thermus scotoductus</name>
    <dbReference type="NCBI Taxonomy" id="37636"/>
    <lineage>
        <taxon>Bacteria</taxon>
        <taxon>Thermotogati</taxon>
        <taxon>Deinococcota</taxon>
        <taxon>Deinococci</taxon>
        <taxon>Thermales</taxon>
        <taxon>Thermaceae</taxon>
        <taxon>Thermus</taxon>
    </lineage>
</organism>
<dbReference type="InterPro" id="IPR043519">
    <property type="entry name" value="NT_sf"/>
</dbReference>
<dbReference type="SUPFAM" id="SSF81301">
    <property type="entry name" value="Nucleotidyltransferase"/>
    <property type="match status" value="1"/>
</dbReference>
<dbReference type="Gene3D" id="3.30.460.10">
    <property type="entry name" value="Beta Polymerase, domain 2"/>
    <property type="match status" value="1"/>
</dbReference>